<protein>
    <submittedName>
        <fullName evidence="2">Uncharacterized protein</fullName>
    </submittedName>
</protein>
<feature type="compositionally biased region" description="Low complexity" evidence="1">
    <location>
        <begin position="692"/>
        <end position="706"/>
    </location>
</feature>
<evidence type="ECO:0000256" key="1">
    <source>
        <dbReference type="SAM" id="MobiDB-lite"/>
    </source>
</evidence>
<feature type="region of interest" description="Disordered" evidence="1">
    <location>
        <begin position="2234"/>
        <end position="2260"/>
    </location>
</feature>
<dbReference type="PANTHER" id="PTHR23261">
    <property type="entry name" value="GROUNDHOG-RELATED"/>
    <property type="match status" value="1"/>
</dbReference>
<feature type="region of interest" description="Disordered" evidence="1">
    <location>
        <begin position="2796"/>
        <end position="2839"/>
    </location>
</feature>
<feature type="compositionally biased region" description="Low complexity" evidence="1">
    <location>
        <begin position="22"/>
        <end position="40"/>
    </location>
</feature>
<organism evidence="2 3">
    <name type="scientific">Pleodorina starrii</name>
    <dbReference type="NCBI Taxonomy" id="330485"/>
    <lineage>
        <taxon>Eukaryota</taxon>
        <taxon>Viridiplantae</taxon>
        <taxon>Chlorophyta</taxon>
        <taxon>core chlorophytes</taxon>
        <taxon>Chlorophyceae</taxon>
        <taxon>CS clade</taxon>
        <taxon>Chlamydomonadales</taxon>
        <taxon>Volvocaceae</taxon>
        <taxon>Pleodorina</taxon>
    </lineage>
</organism>
<proteinExistence type="predicted"/>
<dbReference type="PANTHER" id="PTHR23261:SF77">
    <property type="entry name" value="GROUND-LIKE DOMAIN-CONTAINING PROTEIN"/>
    <property type="match status" value="1"/>
</dbReference>
<feature type="region of interest" description="Disordered" evidence="1">
    <location>
        <begin position="3552"/>
        <end position="3574"/>
    </location>
</feature>
<name>A0A9W6C413_9CHLO</name>
<reference evidence="2 3" key="1">
    <citation type="journal article" date="2023" name="Commun. Biol.">
        <title>Reorganization of the ancestral sex-determining regions during the evolution of trioecy in Pleodorina starrii.</title>
        <authorList>
            <person name="Takahashi K."/>
            <person name="Suzuki S."/>
            <person name="Kawai-Toyooka H."/>
            <person name="Yamamoto K."/>
            <person name="Hamaji T."/>
            <person name="Ootsuki R."/>
            <person name="Yamaguchi H."/>
            <person name="Kawachi M."/>
            <person name="Higashiyama T."/>
            <person name="Nozaki H."/>
        </authorList>
    </citation>
    <scope>NUCLEOTIDE SEQUENCE [LARGE SCALE GENOMIC DNA]</scope>
    <source>
        <strain evidence="2 3">NIES-4479</strain>
    </source>
</reference>
<feature type="region of interest" description="Disordered" evidence="1">
    <location>
        <begin position="377"/>
        <end position="401"/>
    </location>
</feature>
<feature type="region of interest" description="Disordered" evidence="1">
    <location>
        <begin position="2443"/>
        <end position="2477"/>
    </location>
</feature>
<dbReference type="InterPro" id="IPR052886">
    <property type="entry name" value="LCS_TC/CRSF"/>
</dbReference>
<feature type="region of interest" description="Disordered" evidence="1">
    <location>
        <begin position="3746"/>
        <end position="3784"/>
    </location>
</feature>
<gene>
    <name evidence="2" type="primary">PSMT08</name>
    <name evidence="2" type="ORF">PLESTB_000957400</name>
</gene>
<evidence type="ECO:0000313" key="3">
    <source>
        <dbReference type="Proteomes" id="UP001165080"/>
    </source>
</evidence>
<feature type="region of interest" description="Disordered" evidence="1">
    <location>
        <begin position="22"/>
        <end position="56"/>
    </location>
</feature>
<accession>A0A9W6C413</accession>
<feature type="region of interest" description="Disordered" evidence="1">
    <location>
        <begin position="1414"/>
        <end position="1447"/>
    </location>
</feature>
<feature type="compositionally biased region" description="Polar residues" evidence="1">
    <location>
        <begin position="3747"/>
        <end position="3773"/>
    </location>
</feature>
<feature type="compositionally biased region" description="Low complexity" evidence="1">
    <location>
        <begin position="2821"/>
        <end position="2836"/>
    </location>
</feature>
<comment type="caution">
    <text evidence="2">The sequence shown here is derived from an EMBL/GenBank/DDBJ whole genome shotgun (WGS) entry which is preliminary data.</text>
</comment>
<dbReference type="PROSITE" id="PS51257">
    <property type="entry name" value="PROKAR_LIPOPROTEIN"/>
    <property type="match status" value="1"/>
</dbReference>
<feature type="region of interest" description="Disordered" evidence="1">
    <location>
        <begin position="795"/>
        <end position="824"/>
    </location>
</feature>
<sequence>MTRSGPSSNPFEAASSQVAASAACSATSASPRPTSSAAPALHRARTSPLCKPQQQPRRASAAAAAFARARARFALGPGPVPSTPITDLLVQQLGRTHSTSSVLHLMAESRALARECCSESMLLLLYTAALNALARCLAPALPVTASAPVIGSSLPAVASVTASAPVLLSVPVVSHLSLVAYGRDGCGIGPALAPAPGGGELLDLQHAVRDILHELHSGRWLMSYKKVTAALDSLAVVLPALGWPPATDPRVVSDIAARLVPAATAADKLAAVPLGKLCGAFRCLKQLATDAAARGRAFPPPVLQEASKYLHSVVVGGERLAARLEQADMWALAEAVEVLAMYGVAAPPQFIGACVCRISRLVAAVLPYKLGEEVSDIGGVPRENGTSQWEHSKPPSAGAAAASATCSASGSGSAVAVSSSKKNNSNSWGRWAQARTAPSTAWSAAVGMAAVPAVMDTAELDLASLSRLLVCWCSAHPRLPRPDRPWLARAAVLVLRAQAAVAAAARLAALQEQLGGLDRQLEALLHRQAQQAKAQPLTQAQAQTLMEAATQAEKQAHPLAPALGGTWLCSARLSGSSERRLSNRGEGEAAVGPPAAAAADCLCGACSGGGGGGCCRGDWTAEEARSVLRAMGPEAVHAVKDILRAVATADLEYRRFKAQLEALGTLGRLAQQQQQPQLRQWRDEGGQHHHQQQQQHQQQQLQPHQQQRQKRQVRFQGMGDGDLVELLVRIAAARLCKGEAAAASAGRHLGSMAEAALAARIGHLEPCQVPRVLAALAGMGHTPSRQFVAEALQALHSRSHSQSPADPSDDDPQPQQPHQHQWSTAWAKAIAAATGCCYGGGRGNGGGDKGRDAAAVLVHMLVGAAAGGDDGSGVGLHEASTELICGLLRTCEQLRVPFPPERLARLKELAERRVLAALPAAALWGLSVGAKAIAADVGCGNGGDEGRNGVPVMTLAQLLHGVLLPLARLRQGFDSPELYALALCDWARRDFEGLGELTATALLNSYARSGGAWEAEAQLLQAVRLLLERALREGLRCVDPADLSALLLAASRALRVAAHCSGSRAGRLSGPAGTSILNVTDPRVAVLVLPAVEHLLDLSPSAEHISRAAQGLFVELGWRGPSSGTANAAPAAGCNQLVLPAAVEAAAAATAHTLLARMLDAAAPRLQSCSLQGYGYLLAACSVLQHRPPEPWLESLYTAATAALTGSSSSSLPAPADGGEGREDGQDEGAGLALLIMGLLDSLVRLEDNDCVQQPHPARVLALGGSVGGLGGGGVPPGSCAAATVAPLRDRTEGEGEQKGAVAARVALVTALATKMAEEAVLAALSKRPDTLALVGFRLRQLGLRPSPTWLEQYTATVRAHLGPMSLSGLAHVAEGLAAARAAPLPPPPAVFLEALSAETIQRLRSSVSLRKASTARDPCASSEGVSRGEEHAEGEGEDEGEELQPGAQQTLSAVLTAFMREPQSLQKAPSGLLCGLLQECARWGVPFPSERLAALQEVVERRVLASPPPAVPAPPSAVQLRKQQRLELLMSRRDAQGPAAASGPAAQLMEGGGCNFRDEEGINGALPVPTAEAATTAVAVMTPALLREGVLLPLARMRQGLDSPELYARALIDWSSRRFNGLDESTASILLGLFVDRPAWVAAAPELCQAIRDLLERALSLHCRNPGHMSALLLAASRALRLVADHGGMQRPEGVSVLDVTDPRVAVLVLPAVEHLLDLSPSAEHISRAAQGLFVELGWRGPQALAQGLAVTATTPAAVIPNDGMDDKPSHYGCQQQLQMQLQLQIGEIEDARMLLDFMLESAAPSLGCCPPAGLTSLLAACTALQHRPSSPWLAQLFHAAARALDNSDSDGDMLLVLLCSLAEVEEIAQQGVVGEEGEVFREMEVMINGNGSSSGHDGTDEAVMAALRCQQQQPVRSPEVYLASARGLVLNALAATLLREPAMMTWSEQPEQLVLAGRQLALLGLRPPAAWVVQYTATLQQLLGSLPLEGLAGTAEVLALLRAAPEPEFLEKLLLLANNSCCSRGCPTIGDRSRPKSPPMPPNDVDGSCHLGLLLGGAHALRQNALRKQRRRQQEQRHQHLQEQQLLSVAAEAAWEQLWEQLEERTRRGDAPADFSRPEQLVLVVAALAHRLPSVSPDWLHECAQGLLLSRGASVRYGPGGSSHTGAEAGSAGSAAPLLPAPAMLLDLLRWVSHVRDSPTDSDDVGTLAMALVVDYVHKSLLDLAWEACRDQQQQRQRPTEAVDGDSDSTPSPGAAASQDEWAELLHAARAAGIRLRPLELSLVLLTVAPGVSAAQLTATAVVASAVEPAMAGSPPAAAPPASPNPCRSRLSTWSSQESQGLLAAWPDLEFGLRQVLLPALPCTPIRALLSRLREGLLVASTPSSSACPSSSVTSLGHVSWRQLGLLCSYATQVGPDLAPRGWWQQQLLAEVGRRLVFQTPPPRAAAGSPATLSAPVSRREAAGSDGSEDGPGWGKPSIMDLASVCYGLEVNGCDVPEAALALLRRGLGALATAAAAGLVGCCGATLSAHDGQGDGGVLRALHLLWVARRCSCLASVPEDVWTAVFGTMGPDGAALAVSLLKPQQLGQLVVLRADRVRLSSASSAAATSSSSSGCSQPYPWELPVWFTAPWLKALVEKYRTQEQEQELVQELDSQSYGEGEVLHPLQRPLEPRVAALAVCYCLPSSASHESSVTRASAAALVHLALPALSSDLLLADVPAFLAALEVRGLKLPQPQMGALVARLSSSGAGARGGALLTWMAPVQAVRVVRFLVTASASIMTVLPVLSALMPAAAEGDEEPPPAPRASVSWAQPPASASPLKQQQRPLQQAQPNPSTAGTATWHLAMEELPPGELAALASALIDSTIPTTTTITSSATTTTTTTASGCREGVDEGGPLPRLAAVVLLRLLSLEAVVHLVPTPHLERALRCSLVGTGLPLPDAVHAGLLARLHVSCRQQQPQSCRQQQQHGMDLGELLCCLRRCGTSEAQNRRALLLSLADADSVGRLGVAAYLAVLRELADSGVRAHAEIALRYRLGIPAKRYGGSSGGAAADMHSIDYRYTPRRGGAVAEEPAPSAWPAAAAVGCKGRDAPGPAAGPYAGLAVRLVRHLARLVQQQDVAPSGPGPSLSPVLGPGLGLGEAAEALHLLAVLLRRLDGLGCGEVWRVIYQISSEVACQRDIAQQVQRQSAALFRFLEAALELGGLHQAEMAYRSVCRSDHLHLVVEALLPGEPRRAAAWAAELARDSWAAARAQRQTKLRSELQREQPGSYLLSPPAVRSLAQAIRPILEAHLAAVEEEGQQMAVDAQRDAMVPAGGAGWRLPTGEEEGGEGNPHGVDAEAAVNGGDDDGCCVVGSGSDPRRLTPRQMGLLFGLLFFQSQSPPHPDQQLAIKIHVSLCSLVSREAERGGQQGLTPLEHLTAVLDALEPIHQDTGGLHPNCDQLFQISRLLAAPLLRVLSGAEVGEDGEGGYGEHLPKGLDPWADAVLLRSPVEISEEALLEALRRPQPGDAVSAAVAALAAPRGPGVPVPVVSCPSALPLAAAAVSAAPLSPPAAATGQQKPPSGSPGRPLKGGGAAGAVVVAVQGSPPTSVTTDVDGVTCLPCIRLPTVLRPPPGRRHGMPGDLRGDAAREAYVRSVAPWLVAGRRLVRLLHATRQEAALAAALEARGLQRVGRGRWATSLGLLVVPERTAAAMVQRGTVSAAQAQALVQILRPAGVPAPLQVAAVVGGHGGALSLQVANRGLPVTPSTHSSLEASEGSTAPEPQQLSQHKLSSGVHGDGGIGSIGGPGTAAAMVERAAAAGLLPPCLDSCDGRLRLRTALAALVGVLEARPGGGRLATVRALAALMAERVPAGAANSAAQQVRELRARMRSGGLSMERARVLTLTNLAALIGAAAAEEGEGKCGK</sequence>
<dbReference type="EMBL" id="BRXU01000012">
    <property type="protein sequence ID" value="GLC77821.1"/>
    <property type="molecule type" value="Genomic_DNA"/>
</dbReference>
<feature type="region of interest" description="Disordered" evidence="1">
    <location>
        <begin position="1206"/>
        <end position="1227"/>
    </location>
</feature>
<feature type="region of interest" description="Disordered" evidence="1">
    <location>
        <begin position="2314"/>
        <end position="2333"/>
    </location>
</feature>
<evidence type="ECO:0000313" key="2">
    <source>
        <dbReference type="EMBL" id="GLC77821.1"/>
    </source>
</evidence>
<dbReference type="Proteomes" id="UP001165080">
    <property type="component" value="Unassembled WGS sequence"/>
</dbReference>
<keyword evidence="3" id="KW-1185">Reference proteome</keyword>
<feature type="compositionally biased region" description="Low complexity" evidence="1">
    <location>
        <begin position="1206"/>
        <end position="1217"/>
    </location>
</feature>
<feature type="region of interest" description="Disordered" evidence="1">
    <location>
        <begin position="674"/>
        <end position="713"/>
    </location>
</feature>